<evidence type="ECO:0000256" key="1">
    <source>
        <dbReference type="SAM" id="SignalP"/>
    </source>
</evidence>
<protein>
    <submittedName>
        <fullName evidence="2">Uncharacterized protein</fullName>
    </submittedName>
</protein>
<dbReference type="VEuPathDB" id="FungiDB:PC9H_009564"/>
<gene>
    <name evidence="2" type="ORF">PC9H_009564</name>
</gene>
<evidence type="ECO:0000313" key="2">
    <source>
        <dbReference type="EMBL" id="KAF7424258.1"/>
    </source>
</evidence>
<organism evidence="2 3">
    <name type="scientific">Pleurotus ostreatus</name>
    <name type="common">Oyster mushroom</name>
    <name type="synonym">White-rot fungus</name>
    <dbReference type="NCBI Taxonomy" id="5322"/>
    <lineage>
        <taxon>Eukaryota</taxon>
        <taxon>Fungi</taxon>
        <taxon>Dikarya</taxon>
        <taxon>Basidiomycota</taxon>
        <taxon>Agaricomycotina</taxon>
        <taxon>Agaricomycetes</taxon>
        <taxon>Agaricomycetidae</taxon>
        <taxon>Agaricales</taxon>
        <taxon>Pleurotineae</taxon>
        <taxon>Pleurotaceae</taxon>
        <taxon>Pleurotus</taxon>
    </lineage>
</organism>
<dbReference type="AlphaFoldDB" id="A0A8H7DQT3"/>
<keyword evidence="1" id="KW-0732">Signal</keyword>
<feature type="signal peptide" evidence="1">
    <location>
        <begin position="1"/>
        <end position="22"/>
    </location>
</feature>
<reference evidence="2" key="1">
    <citation type="submission" date="2019-07" db="EMBL/GenBank/DDBJ databases">
        <authorList>
            <person name="Palmer J.M."/>
        </authorList>
    </citation>
    <scope>NUCLEOTIDE SEQUENCE</scope>
    <source>
        <strain evidence="2">PC9</strain>
    </source>
</reference>
<proteinExistence type="predicted"/>
<name>A0A8H7DQT3_PLEOS</name>
<comment type="caution">
    <text evidence="2">The sequence shown here is derived from an EMBL/GenBank/DDBJ whole genome shotgun (WGS) entry which is preliminary data.</text>
</comment>
<dbReference type="OrthoDB" id="160645at2759"/>
<sequence>MLLSRGFVAFISVSFAIIGADAANDWTKPCFDGECAYDLPESSGGSGIMKLFGSTKSISDITPAAGWVILDCDPNLLDQEIRLVCETDDEDSGCNHVFDHHGPVGKIVRLPESCGGGPFLRIASMAVAEDQTLPSHAQGRISRRGGAAAQVHVVKLDGNFAAIDAEKAGDIKFAFVGATVPGLDLNAAFNDNIFGDVGNWVKGAVQTVAQTATGAVKAVGNWAGQALKDFSDLLKNKTHFEIKPTVESANISLKADVDLSAGTPPTTCPGGKQAKVNVQFHNTGSVVVKAGIVIIGNVVPVPNITEFAAFGGINGDFDAHLHVDLAISGGFTFEKNIIKELGIPGLSIPPLVTVGPYISLDAKAQGHLALDLTADVHLAYEFKDLEMWYPKKEAKYMKEDGIKSKDSDLNLQASAHLSAEGFVQGTLTPKLHLGITAINGAAHASIWVGVDAWVRASVVAKADAAVGHKRDVQGLDYVPPYSHGMRDLVGRNSISAAVCLWIDGGLHVRGGAEGGLLSWNAPAGELSLWESPAWEIYHFCAPKTAGFSKPKHTLAEVNALSGGIRTCLTDQELGSPIKEKVPAKPMPKP</sequence>
<accession>A0A8H7DQT3</accession>
<feature type="chain" id="PRO_5034963002" evidence="1">
    <location>
        <begin position="23"/>
        <end position="589"/>
    </location>
</feature>
<keyword evidence="3" id="KW-1185">Reference proteome</keyword>
<dbReference type="GeneID" id="59379382"/>
<dbReference type="Proteomes" id="UP000623687">
    <property type="component" value="Unassembled WGS sequence"/>
</dbReference>
<dbReference type="RefSeq" id="XP_036628452.1">
    <property type="nucleotide sequence ID" value="XM_036779063.1"/>
</dbReference>
<evidence type="ECO:0000313" key="3">
    <source>
        <dbReference type="Proteomes" id="UP000623687"/>
    </source>
</evidence>
<dbReference type="EMBL" id="JACETU010000007">
    <property type="protein sequence ID" value="KAF7424258.1"/>
    <property type="molecule type" value="Genomic_DNA"/>
</dbReference>